<comment type="cofactor">
    <cofactor evidence="1">
        <name>heme</name>
        <dbReference type="ChEBI" id="CHEBI:30413"/>
    </cofactor>
</comment>
<evidence type="ECO:0000313" key="11">
    <source>
        <dbReference type="EMBL" id="KAK7314523.1"/>
    </source>
</evidence>
<keyword evidence="10" id="KW-0812">Transmembrane</keyword>
<comment type="subcellular location">
    <subcellularLocation>
        <location evidence="2">Membrane</location>
    </subcellularLocation>
</comment>
<keyword evidence="6" id="KW-0560">Oxidoreductase</keyword>
<keyword evidence="5" id="KW-0479">Metal-binding</keyword>
<evidence type="ECO:0000313" key="12">
    <source>
        <dbReference type="Proteomes" id="UP001367508"/>
    </source>
</evidence>
<name>A0AAN9Q055_CANGL</name>
<evidence type="ECO:0000256" key="1">
    <source>
        <dbReference type="ARBA" id="ARBA00001971"/>
    </source>
</evidence>
<dbReference type="PRINTS" id="PR00463">
    <property type="entry name" value="EP450I"/>
</dbReference>
<keyword evidence="4" id="KW-0349">Heme</keyword>
<accession>A0AAN9Q055</accession>
<evidence type="ECO:0000256" key="8">
    <source>
        <dbReference type="ARBA" id="ARBA00023033"/>
    </source>
</evidence>
<sequence length="172" mass="19124">MLLETLAIPTIVLVIFIFTLYVGVLHPKQSQDYGKNPPGPKALPIIGNLHKLGKLPHRNLQSLATKYGPIMSLKLGQVPAIVISSPEMAQLFLKTHDTVFASRPKLEALKSLYHGSKGMVFSEYGAYWRNIRKLCTEKCSRIIPGIKLLIAYPLSFSRPPKLLEDCSILTSI</sequence>
<dbReference type="GO" id="GO:0020037">
    <property type="term" value="F:heme binding"/>
    <property type="evidence" value="ECO:0007669"/>
    <property type="project" value="InterPro"/>
</dbReference>
<dbReference type="InterPro" id="IPR036396">
    <property type="entry name" value="Cyt_P450_sf"/>
</dbReference>
<dbReference type="EMBL" id="JAYMYQ010000008">
    <property type="protein sequence ID" value="KAK7314523.1"/>
    <property type="molecule type" value="Genomic_DNA"/>
</dbReference>
<evidence type="ECO:0000256" key="2">
    <source>
        <dbReference type="ARBA" id="ARBA00004370"/>
    </source>
</evidence>
<evidence type="ECO:0000256" key="6">
    <source>
        <dbReference type="ARBA" id="ARBA00023002"/>
    </source>
</evidence>
<dbReference type="InterPro" id="IPR002401">
    <property type="entry name" value="Cyt_P450_E_grp-I"/>
</dbReference>
<organism evidence="11 12">
    <name type="scientific">Canavalia gladiata</name>
    <name type="common">Sword bean</name>
    <name type="synonym">Dolichos gladiatus</name>
    <dbReference type="NCBI Taxonomy" id="3824"/>
    <lineage>
        <taxon>Eukaryota</taxon>
        <taxon>Viridiplantae</taxon>
        <taxon>Streptophyta</taxon>
        <taxon>Embryophyta</taxon>
        <taxon>Tracheophyta</taxon>
        <taxon>Spermatophyta</taxon>
        <taxon>Magnoliopsida</taxon>
        <taxon>eudicotyledons</taxon>
        <taxon>Gunneridae</taxon>
        <taxon>Pentapetalae</taxon>
        <taxon>rosids</taxon>
        <taxon>fabids</taxon>
        <taxon>Fabales</taxon>
        <taxon>Fabaceae</taxon>
        <taxon>Papilionoideae</taxon>
        <taxon>50 kb inversion clade</taxon>
        <taxon>NPAAA clade</taxon>
        <taxon>indigoferoid/millettioid clade</taxon>
        <taxon>Phaseoleae</taxon>
        <taxon>Canavalia</taxon>
    </lineage>
</organism>
<dbReference type="PANTHER" id="PTHR47943">
    <property type="entry name" value="CYTOCHROME P450 93A3-LIKE"/>
    <property type="match status" value="1"/>
</dbReference>
<dbReference type="Gene3D" id="1.10.630.10">
    <property type="entry name" value="Cytochrome P450"/>
    <property type="match status" value="1"/>
</dbReference>
<evidence type="ECO:0000256" key="10">
    <source>
        <dbReference type="SAM" id="Phobius"/>
    </source>
</evidence>
<dbReference type="GO" id="GO:0016705">
    <property type="term" value="F:oxidoreductase activity, acting on paired donors, with incorporation or reduction of molecular oxygen"/>
    <property type="evidence" value="ECO:0007669"/>
    <property type="project" value="InterPro"/>
</dbReference>
<proteinExistence type="inferred from homology"/>
<comment type="caution">
    <text evidence="11">The sequence shown here is derived from an EMBL/GenBank/DDBJ whole genome shotgun (WGS) entry which is preliminary data.</text>
</comment>
<dbReference type="GO" id="GO:0016020">
    <property type="term" value="C:membrane"/>
    <property type="evidence" value="ECO:0007669"/>
    <property type="project" value="UniProtKB-SubCell"/>
</dbReference>
<evidence type="ECO:0000256" key="3">
    <source>
        <dbReference type="ARBA" id="ARBA00010617"/>
    </source>
</evidence>
<keyword evidence="9 10" id="KW-0472">Membrane</keyword>
<dbReference type="SUPFAM" id="SSF48264">
    <property type="entry name" value="Cytochrome P450"/>
    <property type="match status" value="1"/>
</dbReference>
<evidence type="ECO:0000256" key="4">
    <source>
        <dbReference type="ARBA" id="ARBA00022617"/>
    </source>
</evidence>
<protein>
    <submittedName>
        <fullName evidence="11">Uncharacterized protein</fullName>
    </submittedName>
</protein>
<feature type="transmembrane region" description="Helical" evidence="10">
    <location>
        <begin position="6"/>
        <end position="25"/>
    </location>
</feature>
<dbReference type="GO" id="GO:0004497">
    <property type="term" value="F:monooxygenase activity"/>
    <property type="evidence" value="ECO:0007669"/>
    <property type="project" value="UniProtKB-KW"/>
</dbReference>
<dbReference type="GO" id="GO:0005506">
    <property type="term" value="F:iron ion binding"/>
    <property type="evidence" value="ECO:0007669"/>
    <property type="project" value="InterPro"/>
</dbReference>
<keyword evidence="8" id="KW-0503">Monooxygenase</keyword>
<keyword evidence="12" id="KW-1185">Reference proteome</keyword>
<evidence type="ECO:0000256" key="9">
    <source>
        <dbReference type="ARBA" id="ARBA00023136"/>
    </source>
</evidence>
<evidence type="ECO:0000256" key="7">
    <source>
        <dbReference type="ARBA" id="ARBA00023004"/>
    </source>
</evidence>
<dbReference type="InterPro" id="IPR001128">
    <property type="entry name" value="Cyt_P450"/>
</dbReference>
<keyword evidence="7" id="KW-0408">Iron</keyword>
<dbReference type="AlphaFoldDB" id="A0AAN9Q055"/>
<keyword evidence="10" id="KW-1133">Transmembrane helix</keyword>
<gene>
    <name evidence="11" type="ORF">VNO77_33049</name>
</gene>
<dbReference type="PANTHER" id="PTHR47943:SF9">
    <property type="entry name" value="CYTOCHROME P450"/>
    <property type="match status" value="1"/>
</dbReference>
<dbReference type="Proteomes" id="UP001367508">
    <property type="component" value="Unassembled WGS sequence"/>
</dbReference>
<evidence type="ECO:0000256" key="5">
    <source>
        <dbReference type="ARBA" id="ARBA00022723"/>
    </source>
</evidence>
<dbReference type="Pfam" id="PF00067">
    <property type="entry name" value="p450"/>
    <property type="match status" value="1"/>
</dbReference>
<comment type="similarity">
    <text evidence="3">Belongs to the cytochrome P450 family.</text>
</comment>
<reference evidence="11 12" key="1">
    <citation type="submission" date="2024-01" db="EMBL/GenBank/DDBJ databases">
        <title>The genomes of 5 underutilized Papilionoideae crops provide insights into root nodulation and disease resistanc.</title>
        <authorList>
            <person name="Jiang F."/>
        </authorList>
    </citation>
    <scope>NUCLEOTIDE SEQUENCE [LARGE SCALE GENOMIC DNA]</scope>
    <source>
        <strain evidence="11">LVBAO_FW01</strain>
        <tissue evidence="11">Leaves</tissue>
    </source>
</reference>